<proteinExistence type="predicted"/>
<name>A0A6H2A4D0_9ZZZZ</name>
<accession>A0A6H2A4D0</accession>
<organism evidence="1">
    <name type="scientific">viral metagenome</name>
    <dbReference type="NCBI Taxonomy" id="1070528"/>
    <lineage>
        <taxon>unclassified sequences</taxon>
        <taxon>metagenomes</taxon>
        <taxon>organismal metagenomes</taxon>
    </lineage>
</organism>
<dbReference type="AlphaFoldDB" id="A0A6H2A4D0"/>
<sequence>MKKKILTTGEKKARRSALVEIEVGDILKIEAMHDLLLDRRGYTIHSITLKDARELIAKMYKAFE</sequence>
<dbReference type="EMBL" id="MT144517">
    <property type="protein sequence ID" value="QJA54559.1"/>
    <property type="molecule type" value="Genomic_DNA"/>
</dbReference>
<protein>
    <submittedName>
        <fullName evidence="1">Uncharacterized protein</fullName>
    </submittedName>
</protein>
<evidence type="ECO:0000313" key="1">
    <source>
        <dbReference type="EMBL" id="QJA54559.1"/>
    </source>
</evidence>
<reference evidence="1" key="1">
    <citation type="submission" date="2020-03" db="EMBL/GenBank/DDBJ databases">
        <title>The deep terrestrial virosphere.</title>
        <authorList>
            <person name="Holmfeldt K."/>
            <person name="Nilsson E."/>
            <person name="Simone D."/>
            <person name="Lopez-Fernandez M."/>
            <person name="Wu X."/>
            <person name="de Brujin I."/>
            <person name="Lundin D."/>
            <person name="Andersson A."/>
            <person name="Bertilsson S."/>
            <person name="Dopson M."/>
        </authorList>
    </citation>
    <scope>NUCLEOTIDE SEQUENCE</scope>
    <source>
        <strain evidence="1">TM448A05254</strain>
    </source>
</reference>
<gene>
    <name evidence="1" type="ORF">TM448A05254_0009</name>
</gene>